<dbReference type="AlphaFoldDB" id="A0A6J6WSP9"/>
<proteinExistence type="predicted"/>
<protein>
    <submittedName>
        <fullName evidence="1">Unannotated protein</fullName>
    </submittedName>
</protein>
<name>A0A6J6WSP9_9ZZZZ</name>
<sequence>MTSPLALVPPILSKTIFPRRRPDSTDFSPTYGPLTPTPSPLNWTIGVPALMIALRPFTIDAAGTEVAIPSTPEAAMF</sequence>
<reference evidence="1" key="1">
    <citation type="submission" date="2020-05" db="EMBL/GenBank/DDBJ databases">
        <authorList>
            <person name="Chiriac C."/>
            <person name="Salcher M."/>
            <person name="Ghai R."/>
            <person name="Kavagutti S V."/>
        </authorList>
    </citation>
    <scope>NUCLEOTIDE SEQUENCE</scope>
</reference>
<dbReference type="EMBL" id="CAFAAC010000043">
    <property type="protein sequence ID" value="CAB4788271.1"/>
    <property type="molecule type" value="Genomic_DNA"/>
</dbReference>
<accession>A0A6J6WSP9</accession>
<evidence type="ECO:0000313" key="1">
    <source>
        <dbReference type="EMBL" id="CAB4788271.1"/>
    </source>
</evidence>
<organism evidence="1">
    <name type="scientific">freshwater metagenome</name>
    <dbReference type="NCBI Taxonomy" id="449393"/>
    <lineage>
        <taxon>unclassified sequences</taxon>
        <taxon>metagenomes</taxon>
        <taxon>ecological metagenomes</taxon>
    </lineage>
</organism>
<gene>
    <name evidence="1" type="ORF">UFOPK2967_00747</name>
</gene>